<reference evidence="2" key="1">
    <citation type="submission" date="2020-02" db="EMBL/GenBank/DDBJ databases">
        <authorList>
            <person name="Meier V. D."/>
        </authorList>
    </citation>
    <scope>NUCLEOTIDE SEQUENCE</scope>
    <source>
        <strain evidence="2">AVDCRST_MAG24</strain>
    </source>
</reference>
<dbReference type="AlphaFoldDB" id="A0A6J4L646"/>
<feature type="compositionally biased region" description="Basic and acidic residues" evidence="1">
    <location>
        <begin position="11"/>
        <end position="23"/>
    </location>
</feature>
<accession>A0A6J4L646</accession>
<protein>
    <submittedName>
        <fullName evidence="2">Uncharacterized protein</fullName>
    </submittedName>
</protein>
<feature type="non-terminal residue" evidence="2">
    <location>
        <position position="53"/>
    </location>
</feature>
<evidence type="ECO:0000256" key="1">
    <source>
        <dbReference type="SAM" id="MobiDB-lite"/>
    </source>
</evidence>
<dbReference type="EMBL" id="CADCUF010000069">
    <property type="protein sequence ID" value="CAA9324913.1"/>
    <property type="molecule type" value="Genomic_DNA"/>
</dbReference>
<name>A0A6J4L646_9ACTN</name>
<proteinExistence type="predicted"/>
<gene>
    <name evidence="2" type="ORF">AVDCRST_MAG24-522</name>
</gene>
<evidence type="ECO:0000313" key="2">
    <source>
        <dbReference type="EMBL" id="CAA9324913.1"/>
    </source>
</evidence>
<sequence>GRRGGLPLQGDRADHGHTDRHGDVPVAPWPQAVARAAQRLRPRPGDAGGGVVM</sequence>
<feature type="non-terminal residue" evidence="2">
    <location>
        <position position="1"/>
    </location>
</feature>
<organism evidence="2">
    <name type="scientific">uncultured Nocardioidaceae bacterium</name>
    <dbReference type="NCBI Taxonomy" id="253824"/>
    <lineage>
        <taxon>Bacteria</taxon>
        <taxon>Bacillati</taxon>
        <taxon>Actinomycetota</taxon>
        <taxon>Actinomycetes</taxon>
        <taxon>Propionibacteriales</taxon>
        <taxon>Nocardioidaceae</taxon>
        <taxon>environmental samples</taxon>
    </lineage>
</organism>
<feature type="region of interest" description="Disordered" evidence="1">
    <location>
        <begin position="1"/>
        <end position="26"/>
    </location>
</feature>